<gene>
    <name evidence="1" type="ORF">PSON_ATCC_30995.1.T0990017</name>
</gene>
<keyword evidence="2" id="KW-1185">Reference proteome</keyword>
<evidence type="ECO:0000313" key="2">
    <source>
        <dbReference type="Proteomes" id="UP000692954"/>
    </source>
</evidence>
<dbReference type="AlphaFoldDB" id="A0A8S1QAD4"/>
<proteinExistence type="predicted"/>
<reference evidence="1" key="1">
    <citation type="submission" date="2021-01" db="EMBL/GenBank/DDBJ databases">
        <authorList>
            <consortium name="Genoscope - CEA"/>
            <person name="William W."/>
        </authorList>
    </citation>
    <scope>NUCLEOTIDE SEQUENCE</scope>
</reference>
<evidence type="ECO:0000313" key="1">
    <source>
        <dbReference type="EMBL" id="CAD8111711.1"/>
    </source>
</evidence>
<name>A0A8S1QAD4_9CILI</name>
<sequence length="279" mass="33598">MINLVKSINCTLSSIGLMDDFRIVKSFKIFITTLRKVNTDLGKIIYTQEEELLLFRFSFFHAFFYNQEEKLLYVEINCQSSQQQNSVNYIYVNKRLQMLYQRILFKFWMLNFLIKLRVLLTQLRILQNYYRFLENQSFILIKQRNVLKIQSFDKEVGGREIISVIQYILEHYVKNVRFIMQEETENLFNINKTCIVSLVLIQKTAQSHLLQHQFVIKNVENYNKETRIRAQKPFNKNFINLLMDILYYFYIQQKIFPSITFVDAACNISQSMTNNLDRK</sequence>
<dbReference type="Proteomes" id="UP000692954">
    <property type="component" value="Unassembled WGS sequence"/>
</dbReference>
<dbReference type="EMBL" id="CAJJDN010000099">
    <property type="protein sequence ID" value="CAD8111711.1"/>
    <property type="molecule type" value="Genomic_DNA"/>
</dbReference>
<protein>
    <submittedName>
        <fullName evidence="1">Uncharacterized protein</fullName>
    </submittedName>
</protein>
<organism evidence="1 2">
    <name type="scientific">Paramecium sonneborni</name>
    <dbReference type="NCBI Taxonomy" id="65129"/>
    <lineage>
        <taxon>Eukaryota</taxon>
        <taxon>Sar</taxon>
        <taxon>Alveolata</taxon>
        <taxon>Ciliophora</taxon>
        <taxon>Intramacronucleata</taxon>
        <taxon>Oligohymenophorea</taxon>
        <taxon>Peniculida</taxon>
        <taxon>Parameciidae</taxon>
        <taxon>Paramecium</taxon>
    </lineage>
</organism>
<comment type="caution">
    <text evidence="1">The sequence shown here is derived from an EMBL/GenBank/DDBJ whole genome shotgun (WGS) entry which is preliminary data.</text>
</comment>
<accession>A0A8S1QAD4</accession>